<dbReference type="Gene3D" id="3.30.530.20">
    <property type="match status" value="1"/>
</dbReference>
<dbReference type="CDD" id="cd07823">
    <property type="entry name" value="SRPBCC_5"/>
    <property type="match status" value="1"/>
</dbReference>
<dbReference type="AlphaFoldDB" id="A0A9Y2IJ20"/>
<dbReference type="EMBL" id="CP127294">
    <property type="protein sequence ID" value="WIX81022.1"/>
    <property type="molecule type" value="Genomic_DNA"/>
</dbReference>
<dbReference type="Proteomes" id="UP001236014">
    <property type="component" value="Chromosome"/>
</dbReference>
<sequence>MDLSNTFTVDLPVDAAWRVLTDLERVAPCMPGAALLGVEDGVYRGAVRIKVGPVSAKYQGTARFVEKDDGAHRAVLRAEGKDTGGQGNAAATVTATLTEQGRGTKVDVRTDLALSGRVAQFGRGVIADVTGKLLGQFVQRLEAELASAAPVKPVKPASLDDVEPLDVMASVGGTVAKRAVPVAAVALLLVVLAILLARKGKATQ</sequence>
<accession>A0A9Y2IJ20</accession>
<dbReference type="InterPro" id="IPR023393">
    <property type="entry name" value="START-like_dom_sf"/>
</dbReference>
<evidence type="ECO:0000256" key="1">
    <source>
        <dbReference type="SAM" id="Phobius"/>
    </source>
</evidence>
<dbReference type="Pfam" id="PF06240">
    <property type="entry name" value="COXG"/>
    <property type="match status" value="1"/>
</dbReference>
<keyword evidence="3" id="KW-1185">Reference proteome</keyword>
<dbReference type="KEGG" id="acab:QRX50_09790"/>
<dbReference type="PANTHER" id="PTHR38588:SF1">
    <property type="entry name" value="BLL0334 PROTEIN"/>
    <property type="match status" value="1"/>
</dbReference>
<proteinExistence type="predicted"/>
<keyword evidence="1" id="KW-0812">Transmembrane</keyword>
<reference evidence="2 3" key="1">
    <citation type="submission" date="2023-06" db="EMBL/GenBank/DDBJ databases">
        <authorList>
            <person name="Oyuntsetseg B."/>
            <person name="Kim S.B."/>
        </authorList>
    </citation>
    <scope>NUCLEOTIDE SEQUENCE [LARGE SCALE GENOMIC DNA]</scope>
    <source>
        <strain evidence="2 3">2-15</strain>
    </source>
</reference>
<gene>
    <name evidence="2" type="ORF">QRX50_09790</name>
</gene>
<protein>
    <submittedName>
        <fullName evidence="2">SRPBCC family protein</fullName>
    </submittedName>
</protein>
<name>A0A9Y2IJ20_9PSEU</name>
<feature type="transmembrane region" description="Helical" evidence="1">
    <location>
        <begin position="179"/>
        <end position="197"/>
    </location>
</feature>
<dbReference type="PANTHER" id="PTHR38588">
    <property type="entry name" value="BLL0334 PROTEIN"/>
    <property type="match status" value="1"/>
</dbReference>
<dbReference type="SUPFAM" id="SSF55961">
    <property type="entry name" value="Bet v1-like"/>
    <property type="match status" value="1"/>
</dbReference>
<organism evidence="2 3">
    <name type="scientific">Amycolatopsis carbonis</name>
    <dbReference type="NCBI Taxonomy" id="715471"/>
    <lineage>
        <taxon>Bacteria</taxon>
        <taxon>Bacillati</taxon>
        <taxon>Actinomycetota</taxon>
        <taxon>Actinomycetes</taxon>
        <taxon>Pseudonocardiales</taxon>
        <taxon>Pseudonocardiaceae</taxon>
        <taxon>Amycolatopsis</taxon>
    </lineage>
</organism>
<evidence type="ECO:0000313" key="3">
    <source>
        <dbReference type="Proteomes" id="UP001236014"/>
    </source>
</evidence>
<dbReference type="RefSeq" id="WP_285971634.1">
    <property type="nucleotide sequence ID" value="NZ_CP127294.1"/>
</dbReference>
<keyword evidence="1" id="KW-0472">Membrane</keyword>
<evidence type="ECO:0000313" key="2">
    <source>
        <dbReference type="EMBL" id="WIX81022.1"/>
    </source>
</evidence>
<keyword evidence="1" id="KW-1133">Transmembrane helix</keyword>
<dbReference type="InterPro" id="IPR010419">
    <property type="entry name" value="CO_DH_gsu"/>
</dbReference>